<dbReference type="RefSeq" id="WP_002844146.1">
    <property type="nucleotide sequence ID" value="NZ_CAMPYD010000026.1"/>
</dbReference>
<dbReference type="SUPFAM" id="SSF51230">
    <property type="entry name" value="Single hybrid motif"/>
    <property type="match status" value="1"/>
</dbReference>
<keyword evidence="3" id="KW-0443">Lipid metabolism</keyword>
<evidence type="ECO:0000313" key="5">
    <source>
        <dbReference type="EMBL" id="KXI14715.1"/>
    </source>
</evidence>
<evidence type="ECO:0000256" key="3">
    <source>
        <dbReference type="RuleBase" id="RU364072"/>
    </source>
</evidence>
<name>A0A135YZ92_9FIRM</name>
<keyword evidence="2 3" id="KW-0092">Biotin</keyword>
<proteinExistence type="predicted"/>
<comment type="pathway">
    <text evidence="3">Lipid metabolism; fatty acid biosynthesis.</text>
</comment>
<dbReference type="InterPro" id="IPR001249">
    <property type="entry name" value="AcCoA_biotinCC"/>
</dbReference>
<dbReference type="Proteomes" id="UP000070326">
    <property type="component" value="Unassembled WGS sequence"/>
</dbReference>
<accession>A0A135YZ92</accession>
<comment type="function">
    <text evidence="3">This protein is a component of the acetyl coenzyme A carboxylase complex; first, biotin carboxylase catalyzes the carboxylation of the carrier protein and then the transcarboxylase transfers the carboxyl group to form malonyl-CoA.</text>
</comment>
<dbReference type="PANTHER" id="PTHR45266:SF3">
    <property type="entry name" value="OXALOACETATE DECARBOXYLASE ALPHA CHAIN"/>
    <property type="match status" value="1"/>
</dbReference>
<evidence type="ECO:0000313" key="6">
    <source>
        <dbReference type="EMBL" id="SUB60249.1"/>
    </source>
</evidence>
<protein>
    <recommendedName>
        <fullName evidence="1 3">Biotin carboxyl carrier protein of acetyl-CoA carboxylase</fullName>
    </recommendedName>
</protein>
<evidence type="ECO:0000313" key="8">
    <source>
        <dbReference type="Proteomes" id="UP000255101"/>
    </source>
</evidence>
<dbReference type="GO" id="GO:0009317">
    <property type="term" value="C:acetyl-CoA carboxylase complex"/>
    <property type="evidence" value="ECO:0007669"/>
    <property type="project" value="InterPro"/>
</dbReference>
<dbReference type="PRINTS" id="PR01071">
    <property type="entry name" value="ACOABIOTINCC"/>
</dbReference>
<dbReference type="STRING" id="1261.HMPREF3195_00086"/>
<dbReference type="EMBL" id="UGTB01000004">
    <property type="protein sequence ID" value="SUB60249.1"/>
    <property type="molecule type" value="Genomic_DNA"/>
</dbReference>
<dbReference type="PANTHER" id="PTHR45266">
    <property type="entry name" value="OXALOACETATE DECARBOXYLASE ALPHA CHAIN"/>
    <property type="match status" value="1"/>
</dbReference>
<evidence type="ECO:0000259" key="4">
    <source>
        <dbReference type="PROSITE" id="PS50968"/>
    </source>
</evidence>
<reference evidence="6 8" key="2">
    <citation type="submission" date="2018-06" db="EMBL/GenBank/DDBJ databases">
        <authorList>
            <consortium name="Pathogen Informatics"/>
            <person name="Doyle S."/>
        </authorList>
    </citation>
    <scope>NUCLEOTIDE SEQUENCE [LARGE SCALE GENOMIC DNA]</scope>
    <source>
        <strain evidence="6 8">NCTC11460</strain>
    </source>
</reference>
<dbReference type="Proteomes" id="UP000255101">
    <property type="component" value="Unassembled WGS sequence"/>
</dbReference>
<dbReference type="AlphaFoldDB" id="A0A135YZ92"/>
<dbReference type="EMBL" id="LSQZ01000002">
    <property type="protein sequence ID" value="KXI14715.1"/>
    <property type="molecule type" value="Genomic_DNA"/>
</dbReference>
<dbReference type="InterPro" id="IPR050709">
    <property type="entry name" value="Biotin_Carboxyl_Carrier/Decarb"/>
</dbReference>
<keyword evidence="3" id="KW-0275">Fatty acid biosynthesis</keyword>
<dbReference type="CDD" id="cd06850">
    <property type="entry name" value="biotinyl_domain"/>
    <property type="match status" value="1"/>
</dbReference>
<evidence type="ECO:0000313" key="7">
    <source>
        <dbReference type="Proteomes" id="UP000070326"/>
    </source>
</evidence>
<dbReference type="PROSITE" id="PS50968">
    <property type="entry name" value="BIOTINYL_LIPOYL"/>
    <property type="match status" value="1"/>
</dbReference>
<dbReference type="Pfam" id="PF00364">
    <property type="entry name" value="Biotin_lipoyl"/>
    <property type="match status" value="1"/>
</dbReference>
<dbReference type="Gene3D" id="2.40.50.100">
    <property type="match status" value="1"/>
</dbReference>
<dbReference type="GO" id="GO:0006633">
    <property type="term" value="P:fatty acid biosynthetic process"/>
    <property type="evidence" value="ECO:0007669"/>
    <property type="project" value="UniProtKB-UniPathway"/>
</dbReference>
<dbReference type="PATRIC" id="fig|1261.5.peg.88"/>
<dbReference type="InterPro" id="IPR000089">
    <property type="entry name" value="Biotin_lipoyl"/>
</dbReference>
<keyword evidence="3" id="KW-0276">Fatty acid metabolism</keyword>
<sequence length="180" mass="19996">MELEFIKNLAQIMNDAGLGELEYRQGTDSLVLRTKSNAYSNMLSSHLLGSNIENINQEKLSNRSFGLQNNMDSHNTNMGPISSDDSSNVGECPSDKVDQSDLKDITSTMIGTFYTSPSPDEPVFAKVGDKIKKGQVVCIIESMKLMNEVKSCFDCEIVEVLVEDQEVVEFGQALFRVREV</sequence>
<evidence type="ECO:0000256" key="2">
    <source>
        <dbReference type="ARBA" id="ARBA00023267"/>
    </source>
</evidence>
<dbReference type="GeneID" id="79843154"/>
<feature type="domain" description="Lipoyl-binding" evidence="4">
    <location>
        <begin position="102"/>
        <end position="178"/>
    </location>
</feature>
<reference evidence="5 7" key="1">
    <citation type="submission" date="2016-02" db="EMBL/GenBank/DDBJ databases">
        <authorList>
            <person name="Wen L."/>
            <person name="He K."/>
            <person name="Yang H."/>
        </authorList>
    </citation>
    <scope>NUCLEOTIDE SEQUENCE [LARGE SCALE GENOMIC DNA]</scope>
    <source>
        <strain evidence="5 7">MJR8628A</strain>
    </source>
</reference>
<dbReference type="UniPathway" id="UPA00094"/>
<dbReference type="GO" id="GO:0003989">
    <property type="term" value="F:acetyl-CoA carboxylase activity"/>
    <property type="evidence" value="ECO:0007669"/>
    <property type="project" value="InterPro"/>
</dbReference>
<gene>
    <name evidence="6" type="primary">accB</name>
    <name evidence="5" type="ORF">HMPREF3195_00086</name>
    <name evidence="6" type="ORF">NCTC11460_00145</name>
</gene>
<dbReference type="InterPro" id="IPR011053">
    <property type="entry name" value="Single_hybrid_motif"/>
</dbReference>
<dbReference type="eggNOG" id="COG0511">
    <property type="taxonomic scope" value="Bacteria"/>
</dbReference>
<organism evidence="5 7">
    <name type="scientific">Peptostreptococcus anaerobius</name>
    <dbReference type="NCBI Taxonomy" id="1261"/>
    <lineage>
        <taxon>Bacteria</taxon>
        <taxon>Bacillati</taxon>
        <taxon>Bacillota</taxon>
        <taxon>Clostridia</taxon>
        <taxon>Peptostreptococcales</taxon>
        <taxon>Peptostreptococcaceae</taxon>
        <taxon>Peptostreptococcus</taxon>
    </lineage>
</organism>
<keyword evidence="3" id="KW-0444">Lipid biosynthesis</keyword>
<evidence type="ECO:0000256" key="1">
    <source>
        <dbReference type="ARBA" id="ARBA00017562"/>
    </source>
</evidence>